<feature type="binding site" evidence="8">
    <location>
        <position position="138"/>
    </location>
    <ligand>
        <name>ATP</name>
        <dbReference type="ChEBI" id="CHEBI:30616"/>
    </ligand>
</feature>
<dbReference type="InterPro" id="IPR003846">
    <property type="entry name" value="SelO"/>
</dbReference>
<comment type="catalytic activity">
    <reaction evidence="8">
        <text>L-histidyl-[protein] + UTP = N(tele)-(5'-uridylyl)-L-histidyl-[protein] + diphosphate</text>
        <dbReference type="Rhea" id="RHEA:83891"/>
        <dbReference type="Rhea" id="RHEA-COMP:9745"/>
        <dbReference type="Rhea" id="RHEA-COMP:20239"/>
        <dbReference type="ChEBI" id="CHEBI:29979"/>
        <dbReference type="ChEBI" id="CHEBI:33019"/>
        <dbReference type="ChEBI" id="CHEBI:46398"/>
        <dbReference type="ChEBI" id="CHEBI:233474"/>
    </reaction>
</comment>
<dbReference type="PANTHER" id="PTHR32057">
    <property type="entry name" value="PROTEIN ADENYLYLTRANSFERASE SELO, MITOCHONDRIAL"/>
    <property type="match status" value="1"/>
</dbReference>
<keyword evidence="8" id="KW-0464">Manganese</keyword>
<dbReference type="Pfam" id="PF02696">
    <property type="entry name" value="SelO"/>
    <property type="match status" value="1"/>
</dbReference>
<feature type="binding site" evidence="8">
    <location>
        <position position="335"/>
    </location>
    <ligand>
        <name>ATP</name>
        <dbReference type="ChEBI" id="CHEBI:30616"/>
    </ligand>
</feature>
<keyword evidence="2 8" id="KW-0808">Transferase</keyword>
<protein>
    <recommendedName>
        <fullName evidence="8">Protein nucleotidyltransferase YdiU</fullName>
        <ecNumber evidence="8">2.7.7.-</ecNumber>
    </recommendedName>
    <alternativeName>
        <fullName evidence="8">Protein adenylyltransferase YdiU</fullName>
        <ecNumber evidence="8">2.7.7.108</ecNumber>
    </alternativeName>
    <alternativeName>
        <fullName evidence="8">Protein uridylyltransferase YdiU</fullName>
        <ecNumber evidence="8">2.7.7.-</ecNumber>
    </alternativeName>
</protein>
<comment type="similarity">
    <text evidence="1 8">Belongs to the SELO family.</text>
</comment>
<evidence type="ECO:0000313" key="9">
    <source>
        <dbReference type="EMBL" id="QTH64092.1"/>
    </source>
</evidence>
<comment type="catalytic activity">
    <reaction evidence="8">
        <text>L-seryl-[protein] + ATP = 3-O-(5'-adenylyl)-L-seryl-[protein] + diphosphate</text>
        <dbReference type="Rhea" id="RHEA:58120"/>
        <dbReference type="Rhea" id="RHEA-COMP:9863"/>
        <dbReference type="Rhea" id="RHEA-COMP:15073"/>
        <dbReference type="ChEBI" id="CHEBI:29999"/>
        <dbReference type="ChEBI" id="CHEBI:30616"/>
        <dbReference type="ChEBI" id="CHEBI:33019"/>
        <dbReference type="ChEBI" id="CHEBI:142516"/>
        <dbReference type="EC" id="2.7.7.108"/>
    </reaction>
</comment>
<comment type="catalytic activity">
    <reaction evidence="8">
        <text>L-tyrosyl-[protein] + ATP = O-(5'-adenylyl)-L-tyrosyl-[protein] + diphosphate</text>
        <dbReference type="Rhea" id="RHEA:54288"/>
        <dbReference type="Rhea" id="RHEA-COMP:10136"/>
        <dbReference type="Rhea" id="RHEA-COMP:13846"/>
        <dbReference type="ChEBI" id="CHEBI:30616"/>
        <dbReference type="ChEBI" id="CHEBI:33019"/>
        <dbReference type="ChEBI" id="CHEBI:46858"/>
        <dbReference type="ChEBI" id="CHEBI:83624"/>
        <dbReference type="EC" id="2.7.7.108"/>
    </reaction>
</comment>
<dbReference type="GO" id="GO:0070733">
    <property type="term" value="F:AMPylase activity"/>
    <property type="evidence" value="ECO:0007669"/>
    <property type="project" value="UniProtKB-EC"/>
</dbReference>
<keyword evidence="3 8" id="KW-0548">Nucleotidyltransferase</keyword>
<reference evidence="9" key="1">
    <citation type="submission" date="2021-03" db="EMBL/GenBank/DDBJ databases">
        <title>Description of Psychrosphaera ytuae sp. nov. isolated from deep sea sediment of South China Sea.</title>
        <authorList>
            <person name="Zhang J."/>
            <person name="Xu X.-D."/>
        </authorList>
    </citation>
    <scope>NUCLEOTIDE SEQUENCE</scope>
    <source>
        <strain evidence="9">MTZ26</strain>
    </source>
</reference>
<dbReference type="PANTHER" id="PTHR32057:SF14">
    <property type="entry name" value="PROTEIN ADENYLYLTRANSFERASE SELO, MITOCHONDRIAL"/>
    <property type="match status" value="1"/>
</dbReference>
<dbReference type="HAMAP" id="MF_00692">
    <property type="entry name" value="SelO"/>
    <property type="match status" value="1"/>
</dbReference>
<evidence type="ECO:0000256" key="5">
    <source>
        <dbReference type="ARBA" id="ARBA00022741"/>
    </source>
</evidence>
<evidence type="ECO:0000256" key="6">
    <source>
        <dbReference type="ARBA" id="ARBA00022840"/>
    </source>
</evidence>
<keyword evidence="10" id="KW-1185">Reference proteome</keyword>
<evidence type="ECO:0000313" key="10">
    <source>
        <dbReference type="Proteomes" id="UP000682739"/>
    </source>
</evidence>
<feature type="binding site" evidence="8">
    <location>
        <position position="245"/>
    </location>
    <ligand>
        <name>ATP</name>
        <dbReference type="ChEBI" id="CHEBI:30616"/>
    </ligand>
</feature>
<keyword evidence="4 8" id="KW-0479">Metal-binding</keyword>
<dbReference type="EMBL" id="CP072110">
    <property type="protein sequence ID" value="QTH64092.1"/>
    <property type="molecule type" value="Genomic_DNA"/>
</dbReference>
<feature type="active site" description="Proton acceptor" evidence="8">
    <location>
        <position position="325"/>
    </location>
</feature>
<name>A0A975HID4_9GAMM</name>
<dbReference type="AlphaFoldDB" id="A0A975HID4"/>
<dbReference type="GO" id="GO:0005524">
    <property type="term" value="F:ATP binding"/>
    <property type="evidence" value="ECO:0007669"/>
    <property type="project" value="UniProtKB-UniRule"/>
</dbReference>
<feature type="binding site" evidence="8">
    <location>
        <position position="172"/>
    </location>
    <ligand>
        <name>ATP</name>
        <dbReference type="ChEBI" id="CHEBI:30616"/>
    </ligand>
</feature>
<organism evidence="9 10">
    <name type="scientific">Psychrosphaera ytuae</name>
    <dbReference type="NCBI Taxonomy" id="2820710"/>
    <lineage>
        <taxon>Bacteria</taxon>
        <taxon>Pseudomonadati</taxon>
        <taxon>Pseudomonadota</taxon>
        <taxon>Gammaproteobacteria</taxon>
        <taxon>Alteromonadales</taxon>
        <taxon>Pseudoalteromonadaceae</taxon>
        <taxon>Psychrosphaera</taxon>
    </lineage>
</organism>
<dbReference type="EC" id="2.7.7.-" evidence="8"/>
<evidence type="ECO:0000256" key="1">
    <source>
        <dbReference type="ARBA" id="ARBA00009747"/>
    </source>
</evidence>
<feature type="binding site" evidence="8">
    <location>
        <position position="173"/>
    </location>
    <ligand>
        <name>ATP</name>
        <dbReference type="ChEBI" id="CHEBI:30616"/>
    </ligand>
</feature>
<evidence type="ECO:0000256" key="4">
    <source>
        <dbReference type="ARBA" id="ARBA00022723"/>
    </source>
</evidence>
<dbReference type="Proteomes" id="UP000682739">
    <property type="component" value="Chromosome"/>
</dbReference>
<comment type="catalytic activity">
    <reaction evidence="8">
        <text>L-seryl-[protein] + UTP = O-(5'-uridylyl)-L-seryl-[protein] + diphosphate</text>
        <dbReference type="Rhea" id="RHEA:64604"/>
        <dbReference type="Rhea" id="RHEA-COMP:9863"/>
        <dbReference type="Rhea" id="RHEA-COMP:16635"/>
        <dbReference type="ChEBI" id="CHEBI:29999"/>
        <dbReference type="ChEBI" id="CHEBI:33019"/>
        <dbReference type="ChEBI" id="CHEBI:46398"/>
        <dbReference type="ChEBI" id="CHEBI:156051"/>
    </reaction>
</comment>
<feature type="binding site" evidence="8">
    <location>
        <position position="238"/>
    </location>
    <ligand>
        <name>ATP</name>
        <dbReference type="ChEBI" id="CHEBI:30616"/>
    </ligand>
</feature>
<comment type="cofactor">
    <cofactor evidence="8">
        <name>Mg(2+)</name>
        <dbReference type="ChEBI" id="CHEBI:18420"/>
    </cofactor>
    <cofactor evidence="8">
        <name>Mn(2+)</name>
        <dbReference type="ChEBI" id="CHEBI:29035"/>
    </cofactor>
</comment>
<dbReference type="GO" id="GO:0000287">
    <property type="term" value="F:magnesium ion binding"/>
    <property type="evidence" value="ECO:0007669"/>
    <property type="project" value="UniProtKB-UniRule"/>
</dbReference>
<feature type="binding site" evidence="8">
    <location>
        <position position="160"/>
    </location>
    <ligand>
        <name>ATP</name>
        <dbReference type="ChEBI" id="CHEBI:30616"/>
    </ligand>
</feature>
<evidence type="ECO:0000256" key="3">
    <source>
        <dbReference type="ARBA" id="ARBA00022695"/>
    </source>
</evidence>
<keyword evidence="6 8" id="KW-0067">ATP-binding</keyword>
<dbReference type="KEGG" id="psym:J1N51_00985"/>
<proteinExistence type="inferred from homology"/>
<comment type="catalytic activity">
    <reaction evidence="8">
        <text>L-threonyl-[protein] + ATP = 3-O-(5'-adenylyl)-L-threonyl-[protein] + diphosphate</text>
        <dbReference type="Rhea" id="RHEA:54292"/>
        <dbReference type="Rhea" id="RHEA-COMP:11060"/>
        <dbReference type="Rhea" id="RHEA-COMP:13847"/>
        <dbReference type="ChEBI" id="CHEBI:30013"/>
        <dbReference type="ChEBI" id="CHEBI:30616"/>
        <dbReference type="ChEBI" id="CHEBI:33019"/>
        <dbReference type="ChEBI" id="CHEBI:138113"/>
        <dbReference type="EC" id="2.7.7.108"/>
    </reaction>
</comment>
<dbReference type="EC" id="2.7.7.108" evidence="8"/>
<accession>A0A975HID4</accession>
<feature type="binding site" evidence="8">
    <location>
        <position position="140"/>
    </location>
    <ligand>
        <name>ATP</name>
        <dbReference type="ChEBI" id="CHEBI:30616"/>
    </ligand>
</feature>
<dbReference type="GO" id="GO:0030145">
    <property type="term" value="F:manganese ion binding"/>
    <property type="evidence" value="ECO:0007669"/>
    <property type="project" value="UniProtKB-UniRule"/>
</dbReference>
<keyword evidence="7 8" id="KW-0460">Magnesium</keyword>
<gene>
    <name evidence="8" type="primary">ydiU</name>
    <name evidence="8" type="synonym">selO</name>
    <name evidence="9" type="ORF">J1N51_00985</name>
</gene>
<evidence type="ECO:0000256" key="8">
    <source>
        <dbReference type="HAMAP-Rule" id="MF_00692"/>
    </source>
</evidence>
<feature type="binding site" evidence="8">
    <location>
        <position position="326"/>
    </location>
    <ligand>
        <name>Mg(2+)</name>
        <dbReference type="ChEBI" id="CHEBI:18420"/>
    </ligand>
</feature>
<feature type="binding site" evidence="8">
    <location>
        <position position="141"/>
    </location>
    <ligand>
        <name>ATP</name>
        <dbReference type="ChEBI" id="CHEBI:30616"/>
    </ligand>
</feature>
<feature type="binding site" evidence="8">
    <location>
        <position position="335"/>
    </location>
    <ligand>
        <name>Mg(2+)</name>
        <dbReference type="ChEBI" id="CHEBI:18420"/>
    </ligand>
</feature>
<comment type="function">
    <text evidence="8">Nucleotidyltransferase involved in the post-translational modification of proteins. It can catalyze the addition of adenosine monophosphate (AMP) or uridine monophosphate (UMP) to a protein, resulting in modifications known as AMPylation and UMPylation.</text>
</comment>
<comment type="catalytic activity">
    <reaction evidence="8">
        <text>L-tyrosyl-[protein] + UTP = O-(5'-uridylyl)-L-tyrosyl-[protein] + diphosphate</text>
        <dbReference type="Rhea" id="RHEA:83887"/>
        <dbReference type="Rhea" id="RHEA-COMP:10136"/>
        <dbReference type="Rhea" id="RHEA-COMP:20238"/>
        <dbReference type="ChEBI" id="CHEBI:33019"/>
        <dbReference type="ChEBI" id="CHEBI:46398"/>
        <dbReference type="ChEBI" id="CHEBI:46858"/>
        <dbReference type="ChEBI" id="CHEBI:90602"/>
    </reaction>
</comment>
<evidence type="ECO:0000256" key="2">
    <source>
        <dbReference type="ARBA" id="ARBA00022679"/>
    </source>
</evidence>
<evidence type="ECO:0000256" key="7">
    <source>
        <dbReference type="ARBA" id="ARBA00022842"/>
    </source>
</evidence>
<sequence>MSMPADTIRSQSSNITTLDQLGEHSDYSYIRLLNADPQATPDGRDHRARQVFSGHYVPVKPTPIASPQYITHSETFFKELGLDDSLATDEGFIRLFSGDMTSLPDTMKSTGWATGYALSIYGTEYVQQCPFHTGNGYGDGRAISVVEAVLNDKRWEMQLKGAGPTPYCRGADGRAVLRSSVREFLAQELMHALGVPTSRSLTLYTSLSERVDRPWYYPDSQSTDPEIMVSNPVAISTRVAPSFIRVGQIELFARRARSNEHPTAHHELQQIVEHLITREYSNDIDLSLPLTEQVVELAKHFQSRLINLVSNWLRVGFCQGNFNSDNCAAGGFTLDYGPFGFCELFEPAFQPWTGGGRHFSFFNQPAAAQKNYEMFCKSLRVLLEGLNVDAEASNDSLQALEVIEDNFSNNMEQQLNAMWAQKLGLAKYDTDLFVELITLMANTGVDYTIFFRELSSLPNELSDLDNSFYRQPPEDLLDRWNTWLAKWQQAIKLSELNDHQCDIIKQNMQKVNPKYTWREWRVVPAYQNAENGQYGLIHELQELFATPYKEGTAAQNEKYYTLRPQQYLFAGGVSHYSCSS</sequence>
<keyword evidence="5 8" id="KW-0547">Nucleotide-binding</keyword>